<evidence type="ECO:0000313" key="1">
    <source>
        <dbReference type="EMBL" id="EKC21156.1"/>
    </source>
</evidence>
<protein>
    <submittedName>
        <fullName evidence="1">Uncharacterized protein</fullName>
    </submittedName>
</protein>
<reference evidence="1" key="1">
    <citation type="journal article" date="2012" name="Nature">
        <title>The oyster genome reveals stress adaptation and complexity of shell formation.</title>
        <authorList>
            <person name="Zhang G."/>
            <person name="Fang X."/>
            <person name="Guo X."/>
            <person name="Li L."/>
            <person name="Luo R."/>
            <person name="Xu F."/>
            <person name="Yang P."/>
            <person name="Zhang L."/>
            <person name="Wang X."/>
            <person name="Qi H."/>
            <person name="Xiong Z."/>
            <person name="Que H."/>
            <person name="Xie Y."/>
            <person name="Holland P.W."/>
            <person name="Paps J."/>
            <person name="Zhu Y."/>
            <person name="Wu F."/>
            <person name="Chen Y."/>
            <person name="Wang J."/>
            <person name="Peng C."/>
            <person name="Meng J."/>
            <person name="Yang L."/>
            <person name="Liu J."/>
            <person name="Wen B."/>
            <person name="Zhang N."/>
            <person name="Huang Z."/>
            <person name="Zhu Q."/>
            <person name="Feng Y."/>
            <person name="Mount A."/>
            <person name="Hedgecock D."/>
            <person name="Xu Z."/>
            <person name="Liu Y."/>
            <person name="Domazet-Loso T."/>
            <person name="Du Y."/>
            <person name="Sun X."/>
            <person name="Zhang S."/>
            <person name="Liu B."/>
            <person name="Cheng P."/>
            <person name="Jiang X."/>
            <person name="Li J."/>
            <person name="Fan D."/>
            <person name="Wang W."/>
            <person name="Fu W."/>
            <person name="Wang T."/>
            <person name="Wang B."/>
            <person name="Zhang J."/>
            <person name="Peng Z."/>
            <person name="Li Y."/>
            <person name="Li N."/>
            <person name="Wang J."/>
            <person name="Chen M."/>
            <person name="He Y."/>
            <person name="Tan F."/>
            <person name="Song X."/>
            <person name="Zheng Q."/>
            <person name="Huang R."/>
            <person name="Yang H."/>
            <person name="Du X."/>
            <person name="Chen L."/>
            <person name="Yang M."/>
            <person name="Gaffney P.M."/>
            <person name="Wang S."/>
            <person name="Luo L."/>
            <person name="She Z."/>
            <person name="Ming Y."/>
            <person name="Huang W."/>
            <person name="Zhang S."/>
            <person name="Huang B."/>
            <person name="Zhang Y."/>
            <person name="Qu T."/>
            <person name="Ni P."/>
            <person name="Miao G."/>
            <person name="Wang J."/>
            <person name="Wang Q."/>
            <person name="Steinberg C.E."/>
            <person name="Wang H."/>
            <person name="Li N."/>
            <person name="Qian L."/>
            <person name="Zhang G."/>
            <person name="Li Y."/>
            <person name="Yang H."/>
            <person name="Liu X."/>
            <person name="Wang J."/>
            <person name="Yin Y."/>
            <person name="Wang J."/>
        </authorList>
    </citation>
    <scope>NUCLEOTIDE SEQUENCE [LARGE SCALE GENOMIC DNA]</scope>
    <source>
        <strain evidence="1">05x7-T-G4-1.051#20</strain>
    </source>
</reference>
<proteinExistence type="predicted"/>
<dbReference type="AlphaFoldDB" id="K1QHS3"/>
<dbReference type="HOGENOM" id="CLU_2906249_0_0_1"/>
<accession>K1QHS3</accession>
<gene>
    <name evidence="1" type="ORF">CGI_10004452</name>
</gene>
<dbReference type="EMBL" id="JH819080">
    <property type="protein sequence ID" value="EKC21156.1"/>
    <property type="molecule type" value="Genomic_DNA"/>
</dbReference>
<name>K1QHS3_MAGGI</name>
<sequence length="62" mass="7055">MSNKVGDIDEEKPYVYFKQRVVVTKVCTRRATLKGRVIKLSRDLVYTFSCLLEINGDSRASG</sequence>
<organism evidence="1">
    <name type="scientific">Magallana gigas</name>
    <name type="common">Pacific oyster</name>
    <name type="synonym">Crassostrea gigas</name>
    <dbReference type="NCBI Taxonomy" id="29159"/>
    <lineage>
        <taxon>Eukaryota</taxon>
        <taxon>Metazoa</taxon>
        <taxon>Spiralia</taxon>
        <taxon>Lophotrochozoa</taxon>
        <taxon>Mollusca</taxon>
        <taxon>Bivalvia</taxon>
        <taxon>Autobranchia</taxon>
        <taxon>Pteriomorphia</taxon>
        <taxon>Ostreida</taxon>
        <taxon>Ostreoidea</taxon>
        <taxon>Ostreidae</taxon>
        <taxon>Magallana</taxon>
    </lineage>
</organism>
<dbReference type="InParanoid" id="K1QHS3"/>